<dbReference type="OrthoDB" id="2380120at2"/>
<dbReference type="GO" id="GO:0016020">
    <property type="term" value="C:membrane"/>
    <property type="evidence" value="ECO:0007669"/>
    <property type="project" value="UniProtKB-SubCell"/>
</dbReference>
<comment type="similarity">
    <text evidence="2">Belongs to the amino acid-polyamine-organocation (APC) superfamily. Spore germination protein (SGP) (TC 2.A.3.9) family.</text>
</comment>
<evidence type="ECO:0000256" key="4">
    <source>
        <dbReference type="ARBA" id="ARBA00022544"/>
    </source>
</evidence>
<feature type="transmembrane region" description="Helical" evidence="8">
    <location>
        <begin position="87"/>
        <end position="108"/>
    </location>
</feature>
<keyword evidence="3" id="KW-0813">Transport</keyword>
<gene>
    <name evidence="9" type="ORF">EJC50_18805</name>
</gene>
<feature type="transmembrane region" description="Helical" evidence="8">
    <location>
        <begin position="273"/>
        <end position="294"/>
    </location>
</feature>
<feature type="transmembrane region" description="Helical" evidence="8">
    <location>
        <begin position="189"/>
        <end position="209"/>
    </location>
</feature>
<dbReference type="PANTHER" id="PTHR34975:SF2">
    <property type="entry name" value="SPORE GERMINATION PROTEIN A2"/>
    <property type="match status" value="1"/>
</dbReference>
<keyword evidence="6 8" id="KW-1133">Transmembrane helix</keyword>
<dbReference type="Pfam" id="PF03845">
    <property type="entry name" value="Spore_permease"/>
    <property type="match status" value="1"/>
</dbReference>
<sequence>MDAALKPGKGNQITTLQFILIIHSVQLGVGIISLPKDLADISGTDGWIAIILGWLLSTAASLIMVQIMKKYPNGTIIELIEHYFGKWIGKLAMVVYFVYFLMYAYLIFNRMVLLTQSWIMQQSQTWVLMLLFVIPAYMLIKGGVRDIGRFAEITFLASIWMVFVISTLFKDANWLHLLPVLKEGWMPVFRTVNTTITSFLGFECVFFIYPYLEKKQSASMGVILANTFTMMVYLFITIICFLVFSPDEITFFNDTVISAVKIIEFRFIERFDLVILSCYLMVIAKTWMSALYMSVYCSSRLIVGKYYVHAGILLVAMVAFNYIRSGGWVASVKAVGMFSKFGLWIAFITPVFIWLIVLIMSKFKRWQI</sequence>
<dbReference type="Gene3D" id="1.20.1740.10">
    <property type="entry name" value="Amino acid/polyamine transporter I"/>
    <property type="match status" value="1"/>
</dbReference>
<feature type="transmembrane region" description="Helical" evidence="8">
    <location>
        <begin position="123"/>
        <end position="140"/>
    </location>
</feature>
<evidence type="ECO:0000313" key="10">
    <source>
        <dbReference type="Proteomes" id="UP000272528"/>
    </source>
</evidence>
<feature type="transmembrane region" description="Helical" evidence="8">
    <location>
        <begin position="343"/>
        <end position="361"/>
    </location>
</feature>
<feature type="transmembrane region" description="Helical" evidence="8">
    <location>
        <begin position="46"/>
        <end position="67"/>
    </location>
</feature>
<protein>
    <submittedName>
        <fullName evidence="9">Spore gernimation protein</fullName>
    </submittedName>
</protein>
<evidence type="ECO:0000256" key="3">
    <source>
        <dbReference type="ARBA" id="ARBA00022448"/>
    </source>
</evidence>
<evidence type="ECO:0000256" key="5">
    <source>
        <dbReference type="ARBA" id="ARBA00022692"/>
    </source>
</evidence>
<dbReference type="RefSeq" id="WP_126017201.1">
    <property type="nucleotide sequence ID" value="NZ_CP034437.1"/>
</dbReference>
<dbReference type="EMBL" id="CP034437">
    <property type="protein sequence ID" value="AZN41494.1"/>
    <property type="molecule type" value="Genomic_DNA"/>
</dbReference>
<keyword evidence="5 8" id="KW-0812">Transmembrane</keyword>
<dbReference type="PANTHER" id="PTHR34975">
    <property type="entry name" value="SPORE GERMINATION PROTEIN A2"/>
    <property type="match status" value="1"/>
</dbReference>
<keyword evidence="4" id="KW-0309">Germination</keyword>
<dbReference type="AlphaFoldDB" id="A0A3S9A794"/>
<evidence type="ECO:0000256" key="8">
    <source>
        <dbReference type="SAM" id="Phobius"/>
    </source>
</evidence>
<organism evidence="9 10">
    <name type="scientific">Paenibacillus albus</name>
    <dbReference type="NCBI Taxonomy" id="2495582"/>
    <lineage>
        <taxon>Bacteria</taxon>
        <taxon>Bacillati</taxon>
        <taxon>Bacillota</taxon>
        <taxon>Bacilli</taxon>
        <taxon>Bacillales</taxon>
        <taxon>Paenibacillaceae</taxon>
        <taxon>Paenibacillus</taxon>
    </lineage>
</organism>
<dbReference type="NCBIfam" id="TIGR00912">
    <property type="entry name" value="2A0309"/>
    <property type="match status" value="1"/>
</dbReference>
<evidence type="ECO:0000256" key="7">
    <source>
        <dbReference type="ARBA" id="ARBA00023136"/>
    </source>
</evidence>
<dbReference type="InterPro" id="IPR004761">
    <property type="entry name" value="Spore_GerAB"/>
</dbReference>
<comment type="subcellular location">
    <subcellularLocation>
        <location evidence="1">Membrane</location>
        <topology evidence="1">Multi-pass membrane protein</topology>
    </subcellularLocation>
</comment>
<proteinExistence type="inferred from homology"/>
<dbReference type="Proteomes" id="UP000272528">
    <property type="component" value="Chromosome"/>
</dbReference>
<dbReference type="KEGG" id="palb:EJC50_18805"/>
<evidence type="ECO:0000256" key="2">
    <source>
        <dbReference type="ARBA" id="ARBA00007998"/>
    </source>
</evidence>
<keyword evidence="10" id="KW-1185">Reference proteome</keyword>
<evidence type="ECO:0000256" key="6">
    <source>
        <dbReference type="ARBA" id="ARBA00022989"/>
    </source>
</evidence>
<feature type="transmembrane region" description="Helical" evidence="8">
    <location>
        <begin position="221"/>
        <end position="244"/>
    </location>
</feature>
<feature type="transmembrane region" description="Helical" evidence="8">
    <location>
        <begin position="12"/>
        <end position="34"/>
    </location>
</feature>
<reference evidence="10" key="1">
    <citation type="submission" date="2018-12" db="EMBL/GenBank/DDBJ databases">
        <title>Genome sequence of Peanibacillus sp.</title>
        <authorList>
            <person name="Subramani G."/>
            <person name="Srinivasan S."/>
            <person name="Kim M.K."/>
        </authorList>
    </citation>
    <scope>NUCLEOTIDE SEQUENCE [LARGE SCALE GENOMIC DNA]</scope>
    <source>
        <strain evidence="10">18JY67-1</strain>
    </source>
</reference>
<accession>A0A3S9A794</accession>
<evidence type="ECO:0000313" key="9">
    <source>
        <dbReference type="EMBL" id="AZN41494.1"/>
    </source>
</evidence>
<dbReference type="GO" id="GO:0009847">
    <property type="term" value="P:spore germination"/>
    <property type="evidence" value="ECO:0007669"/>
    <property type="project" value="InterPro"/>
</dbReference>
<evidence type="ECO:0000256" key="1">
    <source>
        <dbReference type="ARBA" id="ARBA00004141"/>
    </source>
</evidence>
<feature type="transmembrane region" description="Helical" evidence="8">
    <location>
        <begin position="147"/>
        <end position="169"/>
    </location>
</feature>
<name>A0A3S9A794_9BACL</name>
<keyword evidence="7 8" id="KW-0472">Membrane</keyword>
<feature type="transmembrane region" description="Helical" evidence="8">
    <location>
        <begin position="306"/>
        <end position="323"/>
    </location>
</feature>